<reference evidence="3 4" key="1">
    <citation type="submission" date="2019-12" db="EMBL/GenBank/DDBJ databases">
        <authorList>
            <person name="Huq M.A."/>
        </authorList>
    </citation>
    <scope>NUCLEOTIDE SEQUENCE [LARGE SCALE GENOMIC DNA]</scope>
    <source>
        <strain evidence="3 4">MAH-25</strain>
    </source>
</reference>
<evidence type="ECO:0000313" key="4">
    <source>
        <dbReference type="Proteomes" id="UP000469385"/>
    </source>
</evidence>
<name>A0A6N8IXL2_9BURK</name>
<dbReference type="InterPro" id="IPR052350">
    <property type="entry name" value="Metallo-dep_Lactonases"/>
</dbReference>
<evidence type="ECO:0000259" key="2">
    <source>
        <dbReference type="Pfam" id="PF04909"/>
    </source>
</evidence>
<dbReference type="Pfam" id="PF04909">
    <property type="entry name" value="Amidohydro_2"/>
    <property type="match status" value="1"/>
</dbReference>
<sequence>MQQERPELRGARVSPGGVVTSGSYAAYRNDWLALHEEEALEPQLPIIDAHHHIWDSPRPRYMFEDMLGDVKAARHNVVGTVYVDCRSMYRSDGPVELRSVGEVEFANGVAALGASGAYGATRFCAGIVGFGSLHLGARARPVLEALVLAGGSRFKGVRQISAWDSDPVLAPPHADRPPGLLADKTFREGFALLAPLGLRFDAWLYQTQIAELTDLARAFPGTPIVLDHAGTPLGIGRYAGRREELFPAWKRAIVELAGCPNVSIKLGGLGMVVGGFGFNERDRPPTSHDLVEAWKPYVETCIEAFGSRRCMFESNFPPDRATCSYGVIWNAFKRMVAGAGEDEKTDLFARTADRFYDLRLLAR</sequence>
<feature type="domain" description="Amidohydrolase-related" evidence="2">
    <location>
        <begin position="47"/>
        <end position="358"/>
    </location>
</feature>
<evidence type="ECO:0000313" key="3">
    <source>
        <dbReference type="EMBL" id="MVQ31714.1"/>
    </source>
</evidence>
<comment type="caution">
    <text evidence="3">The sequence shown here is derived from an EMBL/GenBank/DDBJ whole genome shotgun (WGS) entry which is preliminary data.</text>
</comment>
<organism evidence="3 4">
    <name type="scientific">Ramlibacter pinisoli</name>
    <dbReference type="NCBI Taxonomy" id="2682844"/>
    <lineage>
        <taxon>Bacteria</taxon>
        <taxon>Pseudomonadati</taxon>
        <taxon>Pseudomonadota</taxon>
        <taxon>Betaproteobacteria</taxon>
        <taxon>Burkholderiales</taxon>
        <taxon>Comamonadaceae</taxon>
        <taxon>Ramlibacter</taxon>
    </lineage>
</organism>
<accession>A0A6N8IXL2</accession>
<proteinExistence type="inferred from homology"/>
<protein>
    <submittedName>
        <fullName evidence="3">Amidohydrolase family protein</fullName>
    </submittedName>
</protein>
<dbReference type="InterPro" id="IPR032466">
    <property type="entry name" value="Metal_Hydrolase"/>
</dbReference>
<dbReference type="PANTHER" id="PTHR43569">
    <property type="entry name" value="AMIDOHYDROLASE"/>
    <property type="match status" value="1"/>
</dbReference>
<gene>
    <name evidence="3" type="ORF">GON04_19810</name>
</gene>
<keyword evidence="3" id="KW-0378">Hydrolase</keyword>
<dbReference type="SUPFAM" id="SSF51556">
    <property type="entry name" value="Metallo-dependent hydrolases"/>
    <property type="match status" value="1"/>
</dbReference>
<dbReference type="Proteomes" id="UP000469385">
    <property type="component" value="Unassembled WGS sequence"/>
</dbReference>
<dbReference type="AlphaFoldDB" id="A0A6N8IXL2"/>
<dbReference type="InterPro" id="IPR006680">
    <property type="entry name" value="Amidohydro-rel"/>
</dbReference>
<evidence type="ECO:0000256" key="1">
    <source>
        <dbReference type="ARBA" id="ARBA00038310"/>
    </source>
</evidence>
<comment type="similarity">
    <text evidence="1">Belongs to the metallo-dependent hydrolases superfamily.</text>
</comment>
<keyword evidence="4" id="KW-1185">Reference proteome</keyword>
<dbReference type="GO" id="GO:0016787">
    <property type="term" value="F:hydrolase activity"/>
    <property type="evidence" value="ECO:0007669"/>
    <property type="project" value="UniProtKB-KW"/>
</dbReference>
<dbReference type="Gene3D" id="3.20.20.140">
    <property type="entry name" value="Metal-dependent hydrolases"/>
    <property type="match status" value="1"/>
</dbReference>
<dbReference type="EMBL" id="WSEL01000009">
    <property type="protein sequence ID" value="MVQ31714.1"/>
    <property type="molecule type" value="Genomic_DNA"/>
</dbReference>
<dbReference type="PANTHER" id="PTHR43569:SF1">
    <property type="entry name" value="BLL3371 PROTEIN"/>
    <property type="match status" value="1"/>
</dbReference>